<dbReference type="OrthoDB" id="4356994at2759"/>
<feature type="compositionally biased region" description="Low complexity" evidence="5">
    <location>
        <begin position="344"/>
        <end position="355"/>
    </location>
</feature>
<dbReference type="Pfam" id="PF00172">
    <property type="entry name" value="Zn_clus"/>
    <property type="match status" value="1"/>
</dbReference>
<feature type="region of interest" description="Disordered" evidence="5">
    <location>
        <begin position="414"/>
        <end position="434"/>
    </location>
</feature>
<proteinExistence type="predicted"/>
<dbReference type="InterPro" id="IPR036864">
    <property type="entry name" value="Zn2-C6_fun-type_DNA-bd_sf"/>
</dbReference>
<dbReference type="PANTHER" id="PTHR31069">
    <property type="entry name" value="OLEATE-ACTIVATED TRANSCRIPTION FACTOR 1-RELATED"/>
    <property type="match status" value="1"/>
</dbReference>
<evidence type="ECO:0000313" key="7">
    <source>
        <dbReference type="EMBL" id="KXJ87201.1"/>
    </source>
</evidence>
<evidence type="ECO:0000256" key="3">
    <source>
        <dbReference type="ARBA" id="ARBA00023163"/>
    </source>
</evidence>
<dbReference type="GO" id="GO:0008270">
    <property type="term" value="F:zinc ion binding"/>
    <property type="evidence" value="ECO:0007669"/>
    <property type="project" value="InterPro"/>
</dbReference>
<evidence type="ECO:0000256" key="2">
    <source>
        <dbReference type="ARBA" id="ARBA00023125"/>
    </source>
</evidence>
<evidence type="ECO:0000313" key="8">
    <source>
        <dbReference type="Proteomes" id="UP000070501"/>
    </source>
</evidence>
<feature type="compositionally biased region" description="Polar residues" evidence="5">
    <location>
        <begin position="174"/>
        <end position="186"/>
    </location>
</feature>
<dbReference type="GO" id="GO:0003677">
    <property type="term" value="F:DNA binding"/>
    <property type="evidence" value="ECO:0007669"/>
    <property type="project" value="UniProtKB-KW"/>
</dbReference>
<dbReference type="Pfam" id="PF14223">
    <property type="entry name" value="Retrotran_gag_2"/>
    <property type="match status" value="1"/>
</dbReference>
<keyword evidence="4" id="KW-0539">Nucleus</keyword>
<feature type="compositionally biased region" description="Low complexity" evidence="5">
    <location>
        <begin position="156"/>
        <end position="168"/>
    </location>
</feature>
<evidence type="ECO:0000256" key="5">
    <source>
        <dbReference type="SAM" id="MobiDB-lite"/>
    </source>
</evidence>
<dbReference type="InterPro" id="IPR050675">
    <property type="entry name" value="OAF3"/>
</dbReference>
<evidence type="ECO:0000259" key="6">
    <source>
        <dbReference type="PROSITE" id="PS50048"/>
    </source>
</evidence>
<keyword evidence="3" id="KW-0804">Transcription</keyword>
<accession>A0A136IQK1</accession>
<gene>
    <name evidence="7" type="ORF">Micbo1qcDRAFT_236424</name>
</gene>
<dbReference type="GO" id="GO:0000981">
    <property type="term" value="F:DNA-binding transcription factor activity, RNA polymerase II-specific"/>
    <property type="evidence" value="ECO:0007669"/>
    <property type="project" value="InterPro"/>
</dbReference>
<name>A0A136IQK1_9PEZI</name>
<feature type="compositionally biased region" description="Polar residues" evidence="5">
    <location>
        <begin position="231"/>
        <end position="253"/>
    </location>
</feature>
<dbReference type="Proteomes" id="UP000070501">
    <property type="component" value="Unassembled WGS sequence"/>
</dbReference>
<dbReference type="InterPro" id="IPR001138">
    <property type="entry name" value="Zn2Cys6_DnaBD"/>
</dbReference>
<dbReference type="EMBL" id="KQ964263">
    <property type="protein sequence ID" value="KXJ87201.1"/>
    <property type="molecule type" value="Genomic_DNA"/>
</dbReference>
<feature type="compositionally biased region" description="Polar residues" evidence="5">
    <location>
        <begin position="329"/>
        <end position="343"/>
    </location>
</feature>
<feature type="domain" description="Zn(2)-C6 fungal-type" evidence="6">
    <location>
        <begin position="9"/>
        <end position="39"/>
    </location>
</feature>
<dbReference type="SUPFAM" id="SSF57701">
    <property type="entry name" value="Zn2/Cys6 DNA-binding domain"/>
    <property type="match status" value="1"/>
</dbReference>
<feature type="region of interest" description="Disordered" evidence="5">
    <location>
        <begin position="134"/>
        <end position="205"/>
    </location>
</feature>
<feature type="region of interest" description="Disordered" evidence="5">
    <location>
        <begin position="231"/>
        <end position="363"/>
    </location>
</feature>
<feature type="compositionally biased region" description="Polar residues" evidence="5">
    <location>
        <begin position="299"/>
        <end position="311"/>
    </location>
</feature>
<dbReference type="AlphaFoldDB" id="A0A136IQK1"/>
<dbReference type="PANTHER" id="PTHR31069:SF32">
    <property type="entry name" value="ARGININE METABOLISM REGULATION PROTEIN II"/>
    <property type="match status" value="1"/>
</dbReference>
<organism evidence="7 8">
    <name type="scientific">Microdochium bolleyi</name>
    <dbReference type="NCBI Taxonomy" id="196109"/>
    <lineage>
        <taxon>Eukaryota</taxon>
        <taxon>Fungi</taxon>
        <taxon>Dikarya</taxon>
        <taxon>Ascomycota</taxon>
        <taxon>Pezizomycotina</taxon>
        <taxon>Sordariomycetes</taxon>
        <taxon>Xylariomycetidae</taxon>
        <taxon>Xylariales</taxon>
        <taxon>Microdochiaceae</taxon>
        <taxon>Microdochium</taxon>
    </lineage>
</organism>
<keyword evidence="2" id="KW-0238">DNA-binding</keyword>
<evidence type="ECO:0000256" key="1">
    <source>
        <dbReference type="ARBA" id="ARBA00023015"/>
    </source>
</evidence>
<dbReference type="PROSITE" id="PS00463">
    <property type="entry name" value="ZN2_CY6_FUNGAL_1"/>
    <property type="match status" value="1"/>
</dbReference>
<reference evidence="8" key="1">
    <citation type="submission" date="2016-02" db="EMBL/GenBank/DDBJ databases">
        <title>Draft genome sequence of Microdochium bolleyi, a fungal endophyte of beachgrass.</title>
        <authorList>
            <consortium name="DOE Joint Genome Institute"/>
            <person name="David A.S."/>
            <person name="May G."/>
            <person name="Haridas S."/>
            <person name="Lim J."/>
            <person name="Wang M."/>
            <person name="Labutti K."/>
            <person name="Lipzen A."/>
            <person name="Barry K."/>
            <person name="Grigoriev I.V."/>
        </authorList>
    </citation>
    <scope>NUCLEOTIDE SEQUENCE [LARGE SCALE GENOMIC DNA]</scope>
    <source>
        <strain evidence="8">J235TASD1</strain>
    </source>
</reference>
<dbReference type="SMART" id="SM00066">
    <property type="entry name" value="GAL4"/>
    <property type="match status" value="1"/>
</dbReference>
<evidence type="ECO:0000256" key="4">
    <source>
        <dbReference type="ARBA" id="ARBA00023242"/>
    </source>
</evidence>
<protein>
    <recommendedName>
        <fullName evidence="6">Zn(2)-C6 fungal-type domain-containing protein</fullName>
    </recommendedName>
</protein>
<dbReference type="CDD" id="cd00067">
    <property type="entry name" value="GAL4"/>
    <property type="match status" value="1"/>
</dbReference>
<keyword evidence="1" id="KW-0805">Transcription regulation</keyword>
<dbReference type="InParanoid" id="A0A136IQK1"/>
<sequence length="590" mass="63315">MILSGRHKACTQCRDRKIRCDGAQPKCRGCARHGHECYYAPAAKRYSKADFAVMLEGMNRRILQAEAAVTATSTVNSAAALPWSSLPPASTAQTTPSGVSPELAFPFGSPFQAAANSDFAIALDGMNKRLLPTGAGSANPASGRPGTSDLNFDFNSSFQPPASSAPAAVHESDSNNQLGAVPSQSAHFGFRDHSDTPFGSQSSAFESAHQPLPLFGGLNFGFHFDPSASGGLNNSHTTTGPSDSVISHPQQFPISPAAPAEKRRRVSADQDDWWPCDNDRFDQAAPTHDNNNNNDNRRQGSTPNTVTSRSQPAGPGSQDSRSRQSGSRAMSQSSETATGSAQYTNSTSVTPNTSPMRTSSPVLNQCSSSMRRKIGTGASFQALPTLTGPENYSSWVRAIRAAARKEGVWDMMTGVCERPSTPRPDASPTSKQRHNDDMTYWLNKRELALGAIEGSLADDLQARIENIECAREVWLTLERECKVSKEQALLDAIKRLRNLSGEASVGGIERLACRIQELRADMQCITALPQVPEWYFAVQFLISLPPVFDGLVSSVTSLSPCTIDLGSDGSLEQVVALAKAEEKRIFASAS</sequence>
<feature type="compositionally biased region" description="Low complexity" evidence="5">
    <location>
        <begin position="316"/>
        <end position="328"/>
    </location>
</feature>
<keyword evidence="8" id="KW-1185">Reference proteome</keyword>
<dbReference type="Gene3D" id="4.10.240.10">
    <property type="entry name" value="Zn(2)-C6 fungal-type DNA-binding domain"/>
    <property type="match status" value="1"/>
</dbReference>
<dbReference type="PROSITE" id="PS50048">
    <property type="entry name" value="ZN2_CY6_FUNGAL_2"/>
    <property type="match status" value="1"/>
</dbReference>